<dbReference type="GO" id="GO:0010181">
    <property type="term" value="F:FMN binding"/>
    <property type="evidence" value="ECO:0007669"/>
    <property type="project" value="InterPro"/>
</dbReference>
<dbReference type="PROSITE" id="PS01064">
    <property type="entry name" value="PYRIDOX_OXIDASE"/>
    <property type="match status" value="1"/>
</dbReference>
<organism evidence="10 11">
    <name type="scientific">Rhynchospora breviuscula</name>
    <dbReference type="NCBI Taxonomy" id="2022672"/>
    <lineage>
        <taxon>Eukaryota</taxon>
        <taxon>Viridiplantae</taxon>
        <taxon>Streptophyta</taxon>
        <taxon>Embryophyta</taxon>
        <taxon>Tracheophyta</taxon>
        <taxon>Spermatophyta</taxon>
        <taxon>Magnoliopsida</taxon>
        <taxon>Liliopsida</taxon>
        <taxon>Poales</taxon>
        <taxon>Cyperaceae</taxon>
        <taxon>Cyperoideae</taxon>
        <taxon>Rhynchosporeae</taxon>
        <taxon>Rhynchospora</taxon>
    </lineage>
</organism>
<sequence>MSDTGTAGAGGRGEQHEFGRVDYTLAGLDEADLTADPMDLFGRWYDDASAEGAGVAEPNAMVLSTVSDGRPSSRTVLLKELSADGVPGFVLYTNRASRKGTELARDPHCALHLGWYELQRQVRVEGVAQRVSQATSEAYFAGRPRASQLGAWASVQPVAQSQVVPDRAALEAAYAAAEERFAGSEVPCPPSWGGFLVVPLEVEFWQGRHGRVHDRLRYRRDTPDGDWVTERLAP</sequence>
<proteinExistence type="inferred from homology"/>
<dbReference type="EMBL" id="JAMQYH010000029">
    <property type="protein sequence ID" value="KAJ1684448.1"/>
    <property type="molecule type" value="Genomic_DNA"/>
</dbReference>
<dbReference type="EC" id="1.4.3.5" evidence="4"/>
<evidence type="ECO:0000259" key="8">
    <source>
        <dbReference type="Pfam" id="PF01243"/>
    </source>
</evidence>
<evidence type="ECO:0000256" key="3">
    <source>
        <dbReference type="ARBA" id="ARBA00005037"/>
    </source>
</evidence>
<evidence type="ECO:0000313" key="11">
    <source>
        <dbReference type="Proteomes" id="UP001151287"/>
    </source>
</evidence>
<comment type="pathway">
    <text evidence="2">Cofactor metabolism; pyridoxal 5'-phosphate salvage; pyridoxal 5'-phosphate from pyridoxamine 5'-phosphate: step 1/1.</text>
</comment>
<evidence type="ECO:0000259" key="9">
    <source>
        <dbReference type="Pfam" id="PF10590"/>
    </source>
</evidence>
<dbReference type="InterPro" id="IPR011576">
    <property type="entry name" value="Pyridox_Oxase_N"/>
</dbReference>
<dbReference type="PANTHER" id="PTHR10851">
    <property type="entry name" value="PYRIDOXINE-5-PHOSPHATE OXIDASE"/>
    <property type="match status" value="1"/>
</dbReference>
<accession>A0A9P9Z9B4</accession>
<protein>
    <recommendedName>
        <fullName evidence="4">pyridoxal 5'-phosphate synthase</fullName>
        <ecNumber evidence="4">1.4.3.5</ecNumber>
    </recommendedName>
</protein>
<evidence type="ECO:0000256" key="4">
    <source>
        <dbReference type="ARBA" id="ARBA00012801"/>
    </source>
</evidence>
<dbReference type="InterPro" id="IPR012349">
    <property type="entry name" value="Split_barrel_FMN-bd"/>
</dbReference>
<dbReference type="SUPFAM" id="SSF50475">
    <property type="entry name" value="FMN-binding split barrel"/>
    <property type="match status" value="1"/>
</dbReference>
<dbReference type="Proteomes" id="UP001151287">
    <property type="component" value="Unassembled WGS sequence"/>
</dbReference>
<dbReference type="PIRSF" id="PIRSF000190">
    <property type="entry name" value="Pyd_amn-ph_oxd"/>
    <property type="match status" value="1"/>
</dbReference>
<feature type="domain" description="Pyridoxamine 5'-phosphate oxidase N-terminal" evidence="8">
    <location>
        <begin position="55"/>
        <end position="178"/>
    </location>
</feature>
<comment type="pathway">
    <text evidence="3">Cofactor metabolism; pyridoxal 5'-phosphate salvage; pyridoxal 5'-phosphate from pyridoxine 5'-phosphate: step 1/1.</text>
</comment>
<feature type="domain" description="Pyridoxine 5'-phosphate oxidase dimerisation C-terminal" evidence="9">
    <location>
        <begin position="192"/>
        <end position="234"/>
    </location>
</feature>
<keyword evidence="5" id="KW-0285">Flavoprotein</keyword>
<evidence type="ECO:0000256" key="1">
    <source>
        <dbReference type="ARBA" id="ARBA00001917"/>
    </source>
</evidence>
<dbReference type="Gene3D" id="2.30.110.10">
    <property type="entry name" value="Electron Transport, Fmn-binding Protein, Chain A"/>
    <property type="match status" value="1"/>
</dbReference>
<evidence type="ECO:0000256" key="6">
    <source>
        <dbReference type="ARBA" id="ARBA00022643"/>
    </source>
</evidence>
<evidence type="ECO:0000256" key="2">
    <source>
        <dbReference type="ARBA" id="ARBA00004738"/>
    </source>
</evidence>
<evidence type="ECO:0000313" key="10">
    <source>
        <dbReference type="EMBL" id="KAJ1684448.1"/>
    </source>
</evidence>
<dbReference type="Pfam" id="PF01243">
    <property type="entry name" value="PNPOx_N"/>
    <property type="match status" value="1"/>
</dbReference>
<dbReference type="HAMAP" id="MF_01629">
    <property type="entry name" value="PdxH"/>
    <property type="match status" value="1"/>
</dbReference>
<name>A0A9P9Z9B4_9POAL</name>
<evidence type="ECO:0000256" key="7">
    <source>
        <dbReference type="ARBA" id="ARBA00023002"/>
    </source>
</evidence>
<dbReference type="InterPro" id="IPR019576">
    <property type="entry name" value="Pyridoxamine_oxidase_dimer_C"/>
</dbReference>
<keyword evidence="11" id="KW-1185">Reference proteome</keyword>
<keyword evidence="6" id="KW-0288">FMN</keyword>
<keyword evidence="7" id="KW-0560">Oxidoreductase</keyword>
<dbReference type="GO" id="GO:0008615">
    <property type="term" value="P:pyridoxine biosynthetic process"/>
    <property type="evidence" value="ECO:0007669"/>
    <property type="project" value="InterPro"/>
</dbReference>
<reference evidence="10" key="1">
    <citation type="journal article" date="2022" name="Cell">
        <title>Repeat-based holocentromeres influence genome architecture and karyotype evolution.</title>
        <authorList>
            <person name="Hofstatter P.G."/>
            <person name="Thangavel G."/>
            <person name="Lux T."/>
            <person name="Neumann P."/>
            <person name="Vondrak T."/>
            <person name="Novak P."/>
            <person name="Zhang M."/>
            <person name="Costa L."/>
            <person name="Castellani M."/>
            <person name="Scott A."/>
            <person name="Toegelov H."/>
            <person name="Fuchs J."/>
            <person name="Mata-Sucre Y."/>
            <person name="Dias Y."/>
            <person name="Vanzela A.L.L."/>
            <person name="Huettel B."/>
            <person name="Almeida C.C.S."/>
            <person name="Simkova H."/>
            <person name="Souza G."/>
            <person name="Pedrosa-Harand A."/>
            <person name="Macas J."/>
            <person name="Mayer K.F.X."/>
            <person name="Houben A."/>
            <person name="Marques A."/>
        </authorList>
    </citation>
    <scope>NUCLEOTIDE SEQUENCE</scope>
    <source>
        <strain evidence="10">RhyBre1mFocal</strain>
    </source>
</reference>
<dbReference type="OrthoDB" id="10064708at2759"/>
<evidence type="ECO:0000256" key="5">
    <source>
        <dbReference type="ARBA" id="ARBA00022630"/>
    </source>
</evidence>
<gene>
    <name evidence="10" type="ORF">LUZ63_020203</name>
</gene>
<comment type="cofactor">
    <cofactor evidence="1">
        <name>FMN</name>
        <dbReference type="ChEBI" id="CHEBI:58210"/>
    </cofactor>
</comment>
<comment type="caution">
    <text evidence="10">The sequence shown here is derived from an EMBL/GenBank/DDBJ whole genome shotgun (WGS) entry which is preliminary data.</text>
</comment>
<dbReference type="PANTHER" id="PTHR10851:SF0">
    <property type="entry name" value="PYRIDOXINE-5'-PHOSPHATE OXIDASE"/>
    <property type="match status" value="1"/>
</dbReference>
<dbReference type="NCBIfam" id="TIGR00558">
    <property type="entry name" value="pdxH"/>
    <property type="match status" value="1"/>
</dbReference>
<dbReference type="AlphaFoldDB" id="A0A9P9Z9B4"/>
<dbReference type="InterPro" id="IPR000659">
    <property type="entry name" value="Pyridox_Oxase"/>
</dbReference>
<dbReference type="Pfam" id="PF10590">
    <property type="entry name" value="PNP_phzG_C"/>
    <property type="match status" value="1"/>
</dbReference>
<dbReference type="InterPro" id="IPR019740">
    <property type="entry name" value="Pyridox_Oxase_CS"/>
</dbReference>
<dbReference type="GO" id="GO:0004733">
    <property type="term" value="F:pyridoxamine phosphate oxidase activity"/>
    <property type="evidence" value="ECO:0007669"/>
    <property type="project" value="UniProtKB-EC"/>
</dbReference>
<dbReference type="NCBIfam" id="NF004231">
    <property type="entry name" value="PRK05679.1"/>
    <property type="match status" value="1"/>
</dbReference>